<evidence type="ECO:0000259" key="2">
    <source>
        <dbReference type="Pfam" id="PF13188"/>
    </source>
</evidence>
<organism evidence="3 4">
    <name type="scientific">Tectimicrobiota bacterium</name>
    <dbReference type="NCBI Taxonomy" id="2528274"/>
    <lineage>
        <taxon>Bacteria</taxon>
        <taxon>Pseudomonadati</taxon>
        <taxon>Nitrospinota/Tectimicrobiota group</taxon>
        <taxon>Candidatus Tectimicrobiota</taxon>
    </lineage>
</organism>
<protein>
    <submittedName>
        <fullName evidence="3">PAS domain-containing protein</fullName>
    </submittedName>
</protein>
<keyword evidence="1" id="KW-0472">Membrane</keyword>
<dbReference type="EMBL" id="VGLS01000460">
    <property type="protein sequence ID" value="MBM3225022.1"/>
    <property type="molecule type" value="Genomic_DNA"/>
</dbReference>
<dbReference type="AlphaFoldDB" id="A0A937W4G4"/>
<comment type="caution">
    <text evidence="3">The sequence shown here is derived from an EMBL/GenBank/DDBJ whole genome shotgun (WGS) entry which is preliminary data.</text>
</comment>
<proteinExistence type="predicted"/>
<evidence type="ECO:0000256" key="1">
    <source>
        <dbReference type="SAM" id="Phobius"/>
    </source>
</evidence>
<feature type="non-terminal residue" evidence="3">
    <location>
        <position position="155"/>
    </location>
</feature>
<keyword evidence="1" id="KW-0812">Transmembrane</keyword>
<dbReference type="InterPro" id="IPR035965">
    <property type="entry name" value="PAS-like_dom_sf"/>
</dbReference>
<accession>A0A937W4G4</accession>
<dbReference type="NCBIfam" id="TIGR00229">
    <property type="entry name" value="sensory_box"/>
    <property type="match status" value="1"/>
</dbReference>
<evidence type="ECO:0000313" key="3">
    <source>
        <dbReference type="EMBL" id="MBM3225022.1"/>
    </source>
</evidence>
<gene>
    <name evidence="3" type="ORF">FJZ47_14630</name>
</gene>
<sequence length="155" mass="17276">MADLVKDQPTSAVSLRHTHFQPGDVKGQAYHREPLVTGNAHLSWWPRFTYQRSFMIYGQPFELAIAQTMPSTVVQGWQMGLALAVPLGVLAVVGAAWWQRRVAHLETCKAQLSIAESEQRFRDLIEGSVQGIYIHYGGRPIFVNSAFASMLGYSA</sequence>
<dbReference type="Proteomes" id="UP000712673">
    <property type="component" value="Unassembled WGS sequence"/>
</dbReference>
<feature type="domain" description="PAS" evidence="2">
    <location>
        <begin position="119"/>
        <end position="154"/>
    </location>
</feature>
<dbReference type="SUPFAM" id="SSF55785">
    <property type="entry name" value="PYP-like sensor domain (PAS domain)"/>
    <property type="match status" value="1"/>
</dbReference>
<reference evidence="3" key="1">
    <citation type="submission" date="2019-03" db="EMBL/GenBank/DDBJ databases">
        <title>Lake Tanganyika Metagenome-Assembled Genomes (MAGs).</title>
        <authorList>
            <person name="Tran P."/>
        </authorList>
    </citation>
    <scope>NUCLEOTIDE SEQUENCE</scope>
    <source>
        <strain evidence="3">K_DeepCast_65m_m2_066</strain>
    </source>
</reference>
<dbReference type="InterPro" id="IPR000014">
    <property type="entry name" value="PAS"/>
</dbReference>
<feature type="transmembrane region" description="Helical" evidence="1">
    <location>
        <begin position="77"/>
        <end position="98"/>
    </location>
</feature>
<dbReference type="Gene3D" id="3.30.450.20">
    <property type="entry name" value="PAS domain"/>
    <property type="match status" value="1"/>
</dbReference>
<evidence type="ECO:0000313" key="4">
    <source>
        <dbReference type="Proteomes" id="UP000712673"/>
    </source>
</evidence>
<keyword evidence="1" id="KW-1133">Transmembrane helix</keyword>
<dbReference type="Pfam" id="PF13188">
    <property type="entry name" value="PAS_8"/>
    <property type="match status" value="1"/>
</dbReference>
<name>A0A937W4G4_UNCTE</name>